<feature type="region of interest" description="Disordered" evidence="1">
    <location>
        <begin position="95"/>
        <end position="115"/>
    </location>
</feature>
<name>A0A1X7NYF3_9HYPH</name>
<keyword evidence="3" id="KW-1185">Reference proteome</keyword>
<organism evidence="2 3">
    <name type="scientific">Mesorhizobium australicum</name>
    <dbReference type="NCBI Taxonomy" id="536018"/>
    <lineage>
        <taxon>Bacteria</taxon>
        <taxon>Pseudomonadati</taxon>
        <taxon>Pseudomonadota</taxon>
        <taxon>Alphaproteobacteria</taxon>
        <taxon>Hyphomicrobiales</taxon>
        <taxon>Phyllobacteriaceae</taxon>
        <taxon>Mesorhizobium</taxon>
    </lineage>
</organism>
<dbReference type="OrthoDB" id="8236280at2"/>
<reference evidence="2 3" key="1">
    <citation type="submission" date="2017-04" db="EMBL/GenBank/DDBJ databases">
        <authorList>
            <person name="Afonso C.L."/>
            <person name="Miller P.J."/>
            <person name="Scott M.A."/>
            <person name="Spackman E."/>
            <person name="Goraichik I."/>
            <person name="Dimitrov K.M."/>
            <person name="Suarez D.L."/>
            <person name="Swayne D.E."/>
        </authorList>
    </citation>
    <scope>NUCLEOTIDE SEQUENCE [LARGE SCALE GENOMIC DNA]</scope>
    <source>
        <strain evidence="2 3">B5P</strain>
    </source>
</reference>
<proteinExistence type="predicted"/>
<evidence type="ECO:0000313" key="2">
    <source>
        <dbReference type="EMBL" id="SMH43471.1"/>
    </source>
</evidence>
<sequence length="365" mass="39780">MNMNLEDDGSLGPDYDDVMRLLHERVESSPETEELRERLALVEEAPRVLGDARLGAQTAAASAREDVERSTVHEANIRRALTDNRLTTEQREALQAQLSDARARKERDQKRAAAADAADTKALSAVGDARVVRKAVFTDLRRRLTANPGDGLGQLQFVLDPVASGAAGLLTHITTRPVPRGKRMLERVRFAEPKKEFADPDQVEQDCRVELNRLRSEREGVAAEHAPVEELKAKALLRARTLGRTSGIRVVVGKDGNVTLAFPQRPLGLTAPSGAKLGTTDAEGLICALLPDLVEAAIDRSLAEQFDVDGGMTAGEKRTRLQEIDAQLLAVERIEAAAGWQKAHDTGEPVRFRPDLNPRAILGLA</sequence>
<accession>A0A1X7NYF3</accession>
<protein>
    <submittedName>
        <fullName evidence="2">Uncharacterized protein</fullName>
    </submittedName>
</protein>
<evidence type="ECO:0000313" key="3">
    <source>
        <dbReference type="Proteomes" id="UP000193083"/>
    </source>
</evidence>
<dbReference type="Proteomes" id="UP000193083">
    <property type="component" value="Unassembled WGS sequence"/>
</dbReference>
<feature type="compositionally biased region" description="Basic and acidic residues" evidence="1">
    <location>
        <begin position="101"/>
        <end position="113"/>
    </location>
</feature>
<dbReference type="RefSeq" id="WP_085464803.1">
    <property type="nucleotide sequence ID" value="NZ_FXBL01000004.1"/>
</dbReference>
<dbReference type="AlphaFoldDB" id="A0A1X7NYF3"/>
<dbReference type="EMBL" id="FXBL01000004">
    <property type="protein sequence ID" value="SMH43471.1"/>
    <property type="molecule type" value="Genomic_DNA"/>
</dbReference>
<gene>
    <name evidence="2" type="ORF">SAMN02982922_2910</name>
</gene>
<evidence type="ECO:0000256" key="1">
    <source>
        <dbReference type="SAM" id="MobiDB-lite"/>
    </source>
</evidence>